<evidence type="ECO:0000313" key="9">
    <source>
        <dbReference type="Proteomes" id="UP000092582"/>
    </source>
</evidence>
<keyword evidence="5" id="KW-0067">ATP-binding</keyword>
<dbReference type="InterPro" id="IPR029056">
    <property type="entry name" value="Ribokinase-like"/>
</dbReference>
<dbReference type="Gene3D" id="3.40.1190.20">
    <property type="match status" value="1"/>
</dbReference>
<dbReference type="PROSITE" id="PS00584">
    <property type="entry name" value="PFKB_KINASES_2"/>
    <property type="match status" value="1"/>
</dbReference>
<dbReference type="PANTHER" id="PTHR43085">
    <property type="entry name" value="HEXOKINASE FAMILY MEMBER"/>
    <property type="match status" value="1"/>
</dbReference>
<dbReference type="CDD" id="cd01167">
    <property type="entry name" value="bac_FRK"/>
    <property type="match status" value="1"/>
</dbReference>
<dbReference type="GO" id="GO:0008865">
    <property type="term" value="F:fructokinase activity"/>
    <property type="evidence" value="ECO:0007669"/>
    <property type="project" value="UniProtKB-ARBA"/>
</dbReference>
<dbReference type="PROSITE" id="PS00583">
    <property type="entry name" value="PFKB_KINASES_1"/>
    <property type="match status" value="1"/>
</dbReference>
<keyword evidence="4 6" id="KW-0418">Kinase</keyword>
<dbReference type="PANTHER" id="PTHR43085:SF1">
    <property type="entry name" value="PSEUDOURIDINE KINASE-RELATED"/>
    <property type="match status" value="1"/>
</dbReference>
<dbReference type="AlphaFoldDB" id="A0A1B1BPW9"/>
<dbReference type="EMBL" id="CP016282">
    <property type="protein sequence ID" value="ANP74607.1"/>
    <property type="molecule type" value="Genomic_DNA"/>
</dbReference>
<dbReference type="Pfam" id="PF00294">
    <property type="entry name" value="PfkB"/>
    <property type="match status" value="1"/>
</dbReference>
<keyword evidence="9" id="KW-1185">Reference proteome</keyword>
<keyword evidence="3" id="KW-0547">Nucleotide-binding</keyword>
<dbReference type="PATRIC" id="fig|670052.7.peg.3794"/>
<gene>
    <name evidence="8" type="ORF">PA27867_3690</name>
</gene>
<feature type="domain" description="Carbohydrate kinase PfkB" evidence="7">
    <location>
        <begin position="10"/>
        <end position="299"/>
    </location>
</feature>
<dbReference type="KEGG" id="cart:PA27867_3690"/>
<dbReference type="STRING" id="670052.PA27867_3690"/>
<dbReference type="InterPro" id="IPR050306">
    <property type="entry name" value="PfkB_Carbo_kinase"/>
</dbReference>
<reference evidence="8 9" key="1">
    <citation type="submission" date="2016-06" db="EMBL/GenBank/DDBJ databases">
        <title>Genome sequencing of Cryobacterium arcticum PAMC 27867.</title>
        <authorList>
            <person name="Lee J."/>
            <person name="Kim O.-S."/>
        </authorList>
    </citation>
    <scope>NUCLEOTIDE SEQUENCE [LARGE SCALE GENOMIC DNA]</scope>
    <source>
        <strain evidence="8 9">PAMC 27867</strain>
    </source>
</reference>
<evidence type="ECO:0000256" key="2">
    <source>
        <dbReference type="ARBA" id="ARBA00022679"/>
    </source>
</evidence>
<dbReference type="GO" id="GO:0006000">
    <property type="term" value="P:fructose metabolic process"/>
    <property type="evidence" value="ECO:0007669"/>
    <property type="project" value="UniProtKB-ARBA"/>
</dbReference>
<evidence type="ECO:0000256" key="4">
    <source>
        <dbReference type="ARBA" id="ARBA00022777"/>
    </source>
</evidence>
<comment type="similarity">
    <text evidence="1 6">Belongs to the carbohydrate kinase PfkB family.</text>
</comment>
<dbReference type="GO" id="GO:0005524">
    <property type="term" value="F:ATP binding"/>
    <property type="evidence" value="ECO:0007669"/>
    <property type="project" value="UniProtKB-KW"/>
</dbReference>
<sequence>MTGGDASGRQVLVVGEALVDLVQRADGSRHEAPGGSPANVALTLGRLGRHPQLLTHLGDDDRGRLVRSWLEESHVRVTASAAGSTSTATAVLDATGAASYEFDLAWSVDASLAGAADLVHIGSVATVIEPGATEVARLVSDRRSTATISFDPNVRPALIDDADAARAQVDHLVGLADVVKVSDEDLRWLQPDLSLTDAAAAWLAAGPSVVVVTLGGNGAFALTHAGRVSIVAPLVTVVDTVGAGDTFMGALIDGLLEADLVGADRRDALRELPLGLLEQIMRKSADAAAITVSRPGADPPTRRELDAA</sequence>
<name>A0A1B1BPW9_9MICO</name>
<dbReference type="RefSeq" id="WP_236900765.1">
    <property type="nucleotide sequence ID" value="NZ_CP016282.1"/>
</dbReference>
<organism evidence="8 9">
    <name type="scientific">Cryobacterium arcticum</name>
    <dbReference type="NCBI Taxonomy" id="670052"/>
    <lineage>
        <taxon>Bacteria</taxon>
        <taxon>Bacillati</taxon>
        <taxon>Actinomycetota</taxon>
        <taxon>Actinomycetes</taxon>
        <taxon>Micrococcales</taxon>
        <taxon>Microbacteriaceae</taxon>
        <taxon>Cryobacterium</taxon>
    </lineage>
</organism>
<proteinExistence type="inferred from homology"/>
<dbReference type="InterPro" id="IPR011611">
    <property type="entry name" value="PfkB_dom"/>
</dbReference>
<accession>A0A1B1BPW9</accession>
<evidence type="ECO:0000259" key="7">
    <source>
        <dbReference type="Pfam" id="PF00294"/>
    </source>
</evidence>
<evidence type="ECO:0000313" key="8">
    <source>
        <dbReference type="EMBL" id="ANP74607.1"/>
    </source>
</evidence>
<keyword evidence="2 6" id="KW-0808">Transferase</keyword>
<dbReference type="SUPFAM" id="SSF53613">
    <property type="entry name" value="Ribokinase-like"/>
    <property type="match status" value="1"/>
</dbReference>
<evidence type="ECO:0000256" key="6">
    <source>
        <dbReference type="RuleBase" id="RU003704"/>
    </source>
</evidence>
<dbReference type="PRINTS" id="PR00990">
    <property type="entry name" value="RIBOKINASE"/>
</dbReference>
<evidence type="ECO:0000256" key="5">
    <source>
        <dbReference type="ARBA" id="ARBA00022840"/>
    </source>
</evidence>
<dbReference type="Proteomes" id="UP000092582">
    <property type="component" value="Chromosome 1"/>
</dbReference>
<dbReference type="InterPro" id="IPR002139">
    <property type="entry name" value="Ribo/fructo_kinase"/>
</dbReference>
<evidence type="ECO:0000256" key="1">
    <source>
        <dbReference type="ARBA" id="ARBA00010688"/>
    </source>
</evidence>
<dbReference type="InterPro" id="IPR002173">
    <property type="entry name" value="Carboh/pur_kinase_PfkB_CS"/>
</dbReference>
<evidence type="ECO:0000256" key="3">
    <source>
        <dbReference type="ARBA" id="ARBA00022741"/>
    </source>
</evidence>
<protein>
    <submittedName>
        <fullName evidence="8">Fructokinase</fullName>
    </submittedName>
</protein>